<sequence length="49" mass="5440">MLFLPHDLINIVPVYGQILVGLHKGIDIGCGYGQYFGDNKRSNTAYLNT</sequence>
<comment type="caution">
    <text evidence="1">The sequence shown here is derived from an EMBL/GenBank/DDBJ whole genome shotgun (WGS) entry which is preliminary data.</text>
</comment>
<gene>
    <name evidence="1" type="ORF">SDC9_127081</name>
</gene>
<evidence type="ECO:0000313" key="1">
    <source>
        <dbReference type="EMBL" id="MPM80037.1"/>
    </source>
</evidence>
<protein>
    <submittedName>
        <fullName evidence="1">Uncharacterized protein</fullName>
    </submittedName>
</protein>
<dbReference type="EMBL" id="VSSQ01029772">
    <property type="protein sequence ID" value="MPM80037.1"/>
    <property type="molecule type" value="Genomic_DNA"/>
</dbReference>
<proteinExistence type="predicted"/>
<name>A0A645CSY2_9ZZZZ</name>
<dbReference type="AlphaFoldDB" id="A0A645CSY2"/>
<reference evidence="1" key="1">
    <citation type="submission" date="2019-08" db="EMBL/GenBank/DDBJ databases">
        <authorList>
            <person name="Kucharzyk K."/>
            <person name="Murdoch R.W."/>
            <person name="Higgins S."/>
            <person name="Loffler F."/>
        </authorList>
    </citation>
    <scope>NUCLEOTIDE SEQUENCE</scope>
</reference>
<accession>A0A645CSY2</accession>
<organism evidence="1">
    <name type="scientific">bioreactor metagenome</name>
    <dbReference type="NCBI Taxonomy" id="1076179"/>
    <lineage>
        <taxon>unclassified sequences</taxon>
        <taxon>metagenomes</taxon>
        <taxon>ecological metagenomes</taxon>
    </lineage>
</organism>